<gene>
    <name evidence="1" type="ORF">N4R40_08225</name>
</gene>
<evidence type="ECO:0000313" key="2">
    <source>
        <dbReference type="Proteomes" id="UP001300496"/>
    </source>
</evidence>
<proteinExistence type="predicted"/>
<comment type="caution">
    <text evidence="1">The sequence shown here is derived from an EMBL/GenBank/DDBJ whole genome shotgun (WGS) entry which is preliminary data.</text>
</comment>
<keyword evidence="2" id="KW-1185">Reference proteome</keyword>
<accession>A0ABT2PD47</accession>
<dbReference type="RefSeq" id="WP_261606885.1">
    <property type="nucleotide sequence ID" value="NZ_JAODOR010000009.1"/>
</dbReference>
<dbReference type="EMBL" id="JAODOR010000009">
    <property type="protein sequence ID" value="MCT9002350.1"/>
    <property type="molecule type" value="Genomic_DNA"/>
</dbReference>
<evidence type="ECO:0000313" key="1">
    <source>
        <dbReference type="EMBL" id="MCT9002350.1"/>
    </source>
</evidence>
<name>A0ABT2PD47_9MICO</name>
<protein>
    <submittedName>
        <fullName evidence="1">Uncharacterized protein</fullName>
    </submittedName>
</protein>
<organism evidence="1 2">
    <name type="scientific">Microbacterium memoriense</name>
    <dbReference type="NCBI Taxonomy" id="2978350"/>
    <lineage>
        <taxon>Bacteria</taxon>
        <taxon>Bacillati</taxon>
        <taxon>Actinomycetota</taxon>
        <taxon>Actinomycetes</taxon>
        <taxon>Micrococcales</taxon>
        <taxon>Microbacteriaceae</taxon>
        <taxon>Microbacterium</taxon>
    </lineage>
</organism>
<sequence length="100" mass="10843">MSAYDSAFVGAENEATLCRRSGKQLALRFPDPLGRTDAAGRIIPHDFVLTGHVINAINTVADGIQTIWPLVAGVYAEVWEDEKPPSVAAIQASMIRHERA</sequence>
<reference evidence="1 2" key="1">
    <citation type="journal article" date="2024" name="Int. J. Syst. Evol. Microbiol.">
        <title>Microbacterium memoriense sp. nov., a member of the Actinomycetota from marine beach sediment of the north coast of Portugal.</title>
        <authorList>
            <person name="Santos J.D.N.D."/>
            <person name="Klimek D."/>
            <person name="Calusinska M."/>
            <person name="Lobo-da-Cunha A."/>
            <person name="Catita J."/>
            <person name="Goncalves H."/>
            <person name="Gonzalez I."/>
            <person name="Lage O.M."/>
        </authorList>
    </citation>
    <scope>NUCLEOTIDE SEQUENCE [LARGE SCALE GENOMIC DNA]</scope>
    <source>
        <strain evidence="1 2">PMIC_1C1B</strain>
    </source>
</reference>
<dbReference type="Proteomes" id="UP001300496">
    <property type="component" value="Unassembled WGS sequence"/>
</dbReference>